<name>A0A6G8RYG5_9GAMM</name>
<proteinExistence type="inferred from homology"/>
<dbReference type="InterPro" id="IPR010980">
    <property type="entry name" value="Cyt_c/b562"/>
</dbReference>
<dbReference type="GO" id="GO:0022900">
    <property type="term" value="P:electron transport chain"/>
    <property type="evidence" value="ECO:0007669"/>
    <property type="project" value="InterPro"/>
</dbReference>
<evidence type="ECO:0000313" key="4">
    <source>
        <dbReference type="Proteomes" id="UP000502297"/>
    </source>
</evidence>
<dbReference type="GO" id="GO:0009055">
    <property type="term" value="F:electron transfer activity"/>
    <property type="evidence" value="ECO:0007669"/>
    <property type="project" value="InterPro"/>
</dbReference>
<dbReference type="Pfam" id="PF07361">
    <property type="entry name" value="Cytochrom_B562"/>
    <property type="match status" value="1"/>
</dbReference>
<keyword evidence="4" id="KW-1185">Reference proteome</keyword>
<dbReference type="EMBL" id="CP049801">
    <property type="protein sequence ID" value="QIO06911.1"/>
    <property type="molecule type" value="Genomic_DNA"/>
</dbReference>
<dbReference type="RefSeq" id="WP_166225446.1">
    <property type="nucleotide sequence ID" value="NZ_CP049801.1"/>
</dbReference>
<gene>
    <name evidence="3" type="ORF">G8E00_13640</name>
</gene>
<dbReference type="Gene3D" id="1.20.120.10">
    <property type="entry name" value="Cytochrome c/b562"/>
    <property type="match status" value="1"/>
</dbReference>
<evidence type="ECO:0000313" key="3">
    <source>
        <dbReference type="EMBL" id="QIO06911.1"/>
    </source>
</evidence>
<dbReference type="GO" id="GO:0005506">
    <property type="term" value="F:iron ion binding"/>
    <property type="evidence" value="ECO:0007669"/>
    <property type="project" value="InterPro"/>
</dbReference>
<dbReference type="AlphaFoldDB" id="A0A6G8RYG5"/>
<dbReference type="InterPro" id="IPR009155">
    <property type="entry name" value="Cyt_b562"/>
</dbReference>
<evidence type="ECO:0000256" key="1">
    <source>
        <dbReference type="ARBA" id="ARBA00005523"/>
    </source>
</evidence>
<keyword evidence="2" id="KW-0732">Signal</keyword>
<sequence length="129" mass="14569">MIKRLYLIMILLFGVGLNQTVIAAGLKQPMQELNVAYKAFNEAQNNQDASKALTAMYNATLNSKKHLPSQLAQLRADDEQIKVYRLMLDMLLVDIDEAKKLVDANRLLDAKKNLGKIDAIKNQGHQKFK</sequence>
<dbReference type="SUPFAM" id="SSF47175">
    <property type="entry name" value="Cytochromes"/>
    <property type="match status" value="1"/>
</dbReference>
<dbReference type="Proteomes" id="UP000502297">
    <property type="component" value="Chromosome"/>
</dbReference>
<accession>A0A6G8RYG5</accession>
<reference evidence="3 4" key="1">
    <citation type="submission" date="2020-03" db="EMBL/GenBank/DDBJ databases">
        <authorList>
            <person name="Zhu W."/>
        </authorList>
    </citation>
    <scope>NUCLEOTIDE SEQUENCE [LARGE SCALE GENOMIC DNA]</scope>
    <source>
        <strain evidence="3 4">323-1</strain>
    </source>
</reference>
<evidence type="ECO:0000256" key="2">
    <source>
        <dbReference type="ARBA" id="ARBA00022729"/>
    </source>
</evidence>
<dbReference type="GO" id="GO:0042597">
    <property type="term" value="C:periplasmic space"/>
    <property type="evidence" value="ECO:0007669"/>
    <property type="project" value="InterPro"/>
</dbReference>
<comment type="similarity">
    <text evidence="1">Belongs to the cytochrome b562 family.</text>
</comment>
<organism evidence="3 4">
    <name type="scientific">Acinetobacter shaoyimingii</name>
    <dbReference type="NCBI Taxonomy" id="2715164"/>
    <lineage>
        <taxon>Bacteria</taxon>
        <taxon>Pseudomonadati</taxon>
        <taxon>Pseudomonadota</taxon>
        <taxon>Gammaproteobacteria</taxon>
        <taxon>Moraxellales</taxon>
        <taxon>Moraxellaceae</taxon>
        <taxon>Acinetobacter</taxon>
    </lineage>
</organism>
<dbReference type="GO" id="GO:0020037">
    <property type="term" value="F:heme binding"/>
    <property type="evidence" value="ECO:0007669"/>
    <property type="project" value="InterPro"/>
</dbReference>
<evidence type="ECO:0008006" key="5">
    <source>
        <dbReference type="Google" id="ProtNLM"/>
    </source>
</evidence>
<protein>
    <recommendedName>
        <fullName evidence="5">Cytochrome b562</fullName>
    </recommendedName>
</protein>
<dbReference type="KEGG" id="asha:G8E00_13640"/>